<evidence type="ECO:0000313" key="2">
    <source>
        <dbReference type="Proteomes" id="UP000317713"/>
    </source>
</evidence>
<proteinExistence type="predicted"/>
<evidence type="ECO:0008006" key="3">
    <source>
        <dbReference type="Google" id="ProtNLM"/>
    </source>
</evidence>
<dbReference type="Proteomes" id="UP000317713">
    <property type="component" value="Chromosome"/>
</dbReference>
<dbReference type="RefSeq" id="WP_144612367.1">
    <property type="nucleotide sequence ID" value="NZ_CP042161.1"/>
</dbReference>
<sequence length="71" mass="8175">MEKSFFFSVEWSEVSYLKEALDAMEIPYVIEQDSDRLQLDAGHVAIVFPDIPVRVYGGVHELFGSHGRRYP</sequence>
<name>A0A517I0R4_BREBE</name>
<dbReference type="EMBL" id="CP042161">
    <property type="protein sequence ID" value="QDS32497.1"/>
    <property type="molecule type" value="Genomic_DNA"/>
</dbReference>
<reference evidence="1 2" key="1">
    <citation type="submission" date="2019-07" db="EMBL/GenBank/DDBJ databases">
        <title>Characterization of Brevibacillus brevis HK544, as a potential biocontrol agent.</title>
        <authorList>
            <person name="Kim H."/>
        </authorList>
    </citation>
    <scope>NUCLEOTIDE SEQUENCE [LARGE SCALE GENOMIC DNA]</scope>
    <source>
        <strain evidence="1 2">HK544</strain>
    </source>
</reference>
<protein>
    <recommendedName>
        <fullName evidence="3">DUF2007 domain-containing protein</fullName>
    </recommendedName>
</protein>
<dbReference type="AlphaFoldDB" id="A0A517I0R4"/>
<evidence type="ECO:0000313" key="1">
    <source>
        <dbReference type="EMBL" id="QDS32497.1"/>
    </source>
</evidence>
<gene>
    <name evidence="1" type="ORF">FPS98_00040</name>
</gene>
<organism evidence="1 2">
    <name type="scientific">Brevibacillus brevis</name>
    <name type="common">Bacillus brevis</name>
    <dbReference type="NCBI Taxonomy" id="1393"/>
    <lineage>
        <taxon>Bacteria</taxon>
        <taxon>Bacillati</taxon>
        <taxon>Bacillota</taxon>
        <taxon>Bacilli</taxon>
        <taxon>Bacillales</taxon>
        <taxon>Paenibacillaceae</taxon>
        <taxon>Brevibacillus</taxon>
    </lineage>
</organism>
<accession>A0A517I0R4</accession>